<evidence type="ECO:0000259" key="1">
    <source>
        <dbReference type="Pfam" id="PF09423"/>
    </source>
</evidence>
<dbReference type="InterPro" id="IPR032093">
    <property type="entry name" value="PhoD_N"/>
</dbReference>
<dbReference type="EMBL" id="JAAGOA010000033">
    <property type="protein sequence ID" value="NEE04369.1"/>
    <property type="molecule type" value="Genomic_DNA"/>
</dbReference>
<dbReference type="InterPro" id="IPR029052">
    <property type="entry name" value="Metallo-depent_PP-like"/>
</dbReference>
<dbReference type="SUPFAM" id="SSF56300">
    <property type="entry name" value="Metallo-dependent phosphatases"/>
    <property type="match status" value="1"/>
</dbReference>
<dbReference type="InterPro" id="IPR038607">
    <property type="entry name" value="PhoD-like_sf"/>
</dbReference>
<accession>A0A6L9SGR9</accession>
<keyword evidence="4" id="KW-1185">Reference proteome</keyword>
<reference evidence="3 4" key="1">
    <citation type="submission" date="2020-02" db="EMBL/GenBank/DDBJ databases">
        <authorList>
            <person name="Li X.-J."/>
            <person name="Han X.-M."/>
        </authorList>
    </citation>
    <scope>NUCLEOTIDE SEQUENCE [LARGE SCALE GENOMIC DNA]</scope>
    <source>
        <strain evidence="3 4">CCTCC AB 2017055</strain>
    </source>
</reference>
<dbReference type="InterPro" id="IPR052900">
    <property type="entry name" value="Phospholipid_Metab_Enz"/>
</dbReference>
<dbReference type="InterPro" id="IPR006311">
    <property type="entry name" value="TAT_signal"/>
</dbReference>
<dbReference type="Gene3D" id="3.60.21.70">
    <property type="entry name" value="PhoD-like phosphatase"/>
    <property type="match status" value="1"/>
</dbReference>
<evidence type="ECO:0000313" key="3">
    <source>
        <dbReference type="EMBL" id="NEE04369.1"/>
    </source>
</evidence>
<comment type="caution">
    <text evidence="3">The sequence shown here is derived from an EMBL/GenBank/DDBJ whole genome shotgun (WGS) entry which is preliminary data.</text>
</comment>
<dbReference type="Pfam" id="PF09423">
    <property type="entry name" value="PhoD"/>
    <property type="match status" value="1"/>
</dbReference>
<evidence type="ECO:0000313" key="4">
    <source>
        <dbReference type="Proteomes" id="UP000475214"/>
    </source>
</evidence>
<evidence type="ECO:0000259" key="2">
    <source>
        <dbReference type="Pfam" id="PF16655"/>
    </source>
</evidence>
<protein>
    <submittedName>
        <fullName evidence="3">Alkaline phosphatase</fullName>
    </submittedName>
</protein>
<feature type="domain" description="Phospholipase D N-terminal" evidence="2">
    <location>
        <begin position="47"/>
        <end position="145"/>
    </location>
</feature>
<dbReference type="Proteomes" id="UP000475214">
    <property type="component" value="Unassembled WGS sequence"/>
</dbReference>
<sequence length="526" mass="58302">MQAHLTRRGVLSLAGAGVVAAATTASLPALVRMAGTGAPTGADPFTLGVASGEPIPGGVVLWTRLAPDPLAADGSGGMPARPFEVQWQVARDEQFRSVEQQGTYVARPELGHSVHVEIDGLRPGRDYYYRFRAGDAISPVGRTQTAPPDRSSVALNFAVASCAMYEHGYFTAYRHMAEENPDFVVFLGDYIYEHGPHEYQSPTGNVRTFANGHTYTLADYRIRYAQYKSDPDLQAAHAVAPWIVTWDDHEIDNNWADQVPENDGQTPEQFLRRRAAAAQAYWENMPLRHSSAPSGIHMQLYRRLSWGRLATFHVLDTRQYRSDQPCGDGTKVGCEERFDPERTLTGAEQEAWLLDGLARSDAAWNVLAQQIFFAQRDSAAGPPERNYLDSWDGYAASRDRIVHGIIERRPSQPVVLTGDAHRNYAADLKTDFYDQSSETFGVEFVGTSITSTGDGSDSNSGGRTIMSESPHIKFFNNHRGYFRCHVTRDIWQTDFRVLPYVSEPGAPVATRASFITEREHPGLQSA</sequence>
<dbReference type="PANTHER" id="PTHR43606">
    <property type="entry name" value="PHOSPHATASE, PUTATIVE (AFU_ORTHOLOGUE AFUA_6G08710)-RELATED"/>
    <property type="match status" value="1"/>
</dbReference>
<proteinExistence type="predicted"/>
<organism evidence="3 4">
    <name type="scientific">Phytoactinopolyspora halotolerans</name>
    <dbReference type="NCBI Taxonomy" id="1981512"/>
    <lineage>
        <taxon>Bacteria</taxon>
        <taxon>Bacillati</taxon>
        <taxon>Actinomycetota</taxon>
        <taxon>Actinomycetes</taxon>
        <taxon>Jiangellales</taxon>
        <taxon>Jiangellaceae</taxon>
        <taxon>Phytoactinopolyspora</taxon>
    </lineage>
</organism>
<gene>
    <name evidence="3" type="ORF">G1H10_29780</name>
</gene>
<name>A0A6L9SGR9_9ACTN</name>
<dbReference type="InterPro" id="IPR018946">
    <property type="entry name" value="PhoD-like_MPP"/>
</dbReference>
<dbReference type="AlphaFoldDB" id="A0A6L9SGR9"/>
<dbReference type="CDD" id="cd07389">
    <property type="entry name" value="MPP_PhoD"/>
    <property type="match status" value="1"/>
</dbReference>
<dbReference type="PROSITE" id="PS51318">
    <property type="entry name" value="TAT"/>
    <property type="match status" value="1"/>
</dbReference>
<dbReference type="PANTHER" id="PTHR43606:SF2">
    <property type="entry name" value="ALKALINE PHOSPHATASE FAMILY PROTEIN (AFU_ORTHOLOGUE AFUA_5G03860)"/>
    <property type="match status" value="1"/>
</dbReference>
<dbReference type="Gene3D" id="2.60.40.380">
    <property type="entry name" value="Purple acid phosphatase-like, N-terminal"/>
    <property type="match status" value="1"/>
</dbReference>
<feature type="domain" description="PhoD-like phosphatase metallophosphatase" evidence="1">
    <location>
        <begin position="157"/>
        <end position="495"/>
    </location>
</feature>
<dbReference type="RefSeq" id="WP_163744840.1">
    <property type="nucleotide sequence ID" value="NZ_JAAGOA010000033.1"/>
</dbReference>
<dbReference type="Pfam" id="PF16655">
    <property type="entry name" value="PhoD_N"/>
    <property type="match status" value="1"/>
</dbReference>